<dbReference type="SUPFAM" id="SSF56935">
    <property type="entry name" value="Porins"/>
    <property type="match status" value="1"/>
</dbReference>
<dbReference type="PROSITE" id="PS52016">
    <property type="entry name" value="TONB_DEPENDENT_REC_3"/>
    <property type="match status" value="1"/>
</dbReference>
<keyword evidence="9 11" id="KW-0472">Membrane</keyword>
<dbReference type="Gene3D" id="2.40.170.20">
    <property type="entry name" value="TonB-dependent receptor, beta-barrel domain"/>
    <property type="match status" value="2"/>
</dbReference>
<keyword evidence="8 12" id="KW-0798">TonB box</keyword>
<evidence type="ECO:0000256" key="6">
    <source>
        <dbReference type="ARBA" id="ARBA00023004"/>
    </source>
</evidence>
<gene>
    <name evidence="17" type="ORF">ACFODU_14590</name>
</gene>
<name>A0ABV7E8Y2_9SPHN</name>
<evidence type="ECO:0000256" key="3">
    <source>
        <dbReference type="ARBA" id="ARBA00022452"/>
    </source>
</evidence>
<keyword evidence="17" id="KW-0675">Receptor</keyword>
<feature type="short sequence motif" description="TonB box" evidence="12">
    <location>
        <begin position="33"/>
        <end position="39"/>
    </location>
</feature>
<feature type="chain" id="PRO_5046398284" evidence="14">
    <location>
        <begin position="24"/>
        <end position="822"/>
    </location>
</feature>
<dbReference type="RefSeq" id="WP_336924499.1">
    <property type="nucleotide sequence ID" value="NZ_JBANRO010000001.1"/>
</dbReference>
<evidence type="ECO:0000256" key="10">
    <source>
        <dbReference type="ARBA" id="ARBA00023237"/>
    </source>
</evidence>
<evidence type="ECO:0000256" key="4">
    <source>
        <dbReference type="ARBA" id="ARBA00022496"/>
    </source>
</evidence>
<keyword evidence="5 11" id="KW-0812">Transmembrane</keyword>
<feature type="signal peptide" evidence="14">
    <location>
        <begin position="1"/>
        <end position="23"/>
    </location>
</feature>
<dbReference type="PROSITE" id="PS00430">
    <property type="entry name" value="TONB_DEPENDENT_REC_1"/>
    <property type="match status" value="1"/>
</dbReference>
<dbReference type="Proteomes" id="UP001595456">
    <property type="component" value="Unassembled WGS sequence"/>
</dbReference>
<evidence type="ECO:0000256" key="13">
    <source>
        <dbReference type="RuleBase" id="RU003357"/>
    </source>
</evidence>
<dbReference type="Pfam" id="PF00593">
    <property type="entry name" value="TonB_dep_Rec_b-barrel"/>
    <property type="match status" value="1"/>
</dbReference>
<evidence type="ECO:0000256" key="5">
    <source>
        <dbReference type="ARBA" id="ARBA00022692"/>
    </source>
</evidence>
<evidence type="ECO:0000256" key="14">
    <source>
        <dbReference type="SAM" id="SignalP"/>
    </source>
</evidence>
<dbReference type="PANTHER" id="PTHR32552:SF81">
    <property type="entry name" value="TONB-DEPENDENT OUTER MEMBRANE RECEPTOR"/>
    <property type="match status" value="1"/>
</dbReference>
<keyword evidence="4" id="KW-0410">Iron transport</keyword>
<dbReference type="Pfam" id="PF07715">
    <property type="entry name" value="Plug"/>
    <property type="match status" value="1"/>
</dbReference>
<dbReference type="EMBL" id="JBHRST010000022">
    <property type="protein sequence ID" value="MFC3099022.1"/>
    <property type="molecule type" value="Genomic_DNA"/>
</dbReference>
<reference evidence="18" key="1">
    <citation type="journal article" date="2019" name="Int. J. Syst. Evol. Microbiol.">
        <title>The Global Catalogue of Microorganisms (GCM) 10K type strain sequencing project: providing services to taxonomists for standard genome sequencing and annotation.</title>
        <authorList>
            <consortium name="The Broad Institute Genomics Platform"/>
            <consortium name="The Broad Institute Genome Sequencing Center for Infectious Disease"/>
            <person name="Wu L."/>
            <person name="Ma J."/>
        </authorList>
    </citation>
    <scope>NUCLEOTIDE SEQUENCE [LARGE SCALE GENOMIC DNA]</scope>
    <source>
        <strain evidence="18">KCTC 52607</strain>
    </source>
</reference>
<comment type="subcellular location">
    <subcellularLocation>
        <location evidence="1 11">Cell outer membrane</location>
        <topology evidence="1 11">Multi-pass membrane protein</topology>
    </subcellularLocation>
</comment>
<evidence type="ECO:0000256" key="2">
    <source>
        <dbReference type="ARBA" id="ARBA00022448"/>
    </source>
</evidence>
<evidence type="ECO:0000256" key="11">
    <source>
        <dbReference type="PROSITE-ProRule" id="PRU01360"/>
    </source>
</evidence>
<dbReference type="InterPro" id="IPR000531">
    <property type="entry name" value="Beta-barrel_TonB"/>
</dbReference>
<feature type="domain" description="TonB-dependent receptor plug" evidence="16">
    <location>
        <begin position="45"/>
        <end position="155"/>
    </location>
</feature>
<accession>A0ABV7E8Y2</accession>
<proteinExistence type="inferred from homology"/>
<keyword evidence="3 11" id="KW-1134">Transmembrane beta strand</keyword>
<evidence type="ECO:0000256" key="8">
    <source>
        <dbReference type="ARBA" id="ARBA00023077"/>
    </source>
</evidence>
<evidence type="ECO:0000259" key="16">
    <source>
        <dbReference type="Pfam" id="PF07715"/>
    </source>
</evidence>
<keyword evidence="10 11" id="KW-0998">Cell outer membrane</keyword>
<evidence type="ECO:0000259" key="15">
    <source>
        <dbReference type="Pfam" id="PF00593"/>
    </source>
</evidence>
<comment type="caution">
    <text evidence="17">The sequence shown here is derived from an EMBL/GenBank/DDBJ whole genome shotgun (WGS) entry which is preliminary data.</text>
</comment>
<sequence length="822" mass="88982">MNLRAICLTTSALALVSPTFAFAQEAEEQRGDTIVVTAQFREQNLQDTPLAITAVNAEMLEARSQTNISQVANQAPSVTLKPNGAAFGPSLIGNIRGIGQIDFNPALEPGVGLYVDDVYYATLTGSVLDLLDLERVEILRGPQGTLAGRNSIGGAVKLYSQRPRGDNSGSISAAYGSRDRVDLRASFDANLAQGIDLRLAGVSKKQGGYVERLDFGCVYPAGGGARLPANAPLNPGAEINPAVGGIPITLAPGAGCVFNREGDVDYMGLRGQLRFRPSDRVDINIIGDYTIDDRWQTGTVLLEGRYPNGVLASPIYPLPANPPYNTATPPTRDINPFGPGIAYDTRFICGRYCNFGTYTNLADGALPTDSANGRIKFEGWGLSGSIDVELSDNLALTSITAYRAYTSEFSNDNDASPMAHSVGSGPLTFRFFSQELRLNGAFGANNEVEWTLGGYYSDQRSVYTSFQGLRSSGLRFFQSDPVDADSKAVFAQIGYTPIDDLTINAGIRYTEESKTYNYVRLSPEGGLLGPPLGPLNGQSGTASAEKFDYRIAAQYRWSDTFMTYAQYATGFKGGGINPRPFFPQQVLPFGPETLESWEIGFKSDLFDRMLRFNVAAFLGNYDDIQLSLNNCTVQAGVGFGAPCALPTNAGDARIKGVEVETTLRPVDGLLIDGSLSYIDFDYRSFATFGTATVGGPGNLNGPQFGDYPGFTPRWKWAVGVQYEIDLGNSGSITPRFDLAYQGDMYANGTNRSTNLIPAYELANARLTWRNAEGDLEIAGEVTNLFNQYYFLTKFDQTIAGQGYVTGQPGRPREWALSMKKRF</sequence>
<evidence type="ECO:0000256" key="9">
    <source>
        <dbReference type="ARBA" id="ARBA00023136"/>
    </source>
</evidence>
<evidence type="ECO:0000256" key="12">
    <source>
        <dbReference type="PROSITE-ProRule" id="PRU10143"/>
    </source>
</evidence>
<keyword evidence="2 11" id="KW-0813">Transport</keyword>
<dbReference type="InterPro" id="IPR036942">
    <property type="entry name" value="Beta-barrel_TonB_sf"/>
</dbReference>
<keyword evidence="18" id="KW-1185">Reference proteome</keyword>
<dbReference type="InterPro" id="IPR010916">
    <property type="entry name" value="TonB_box_CS"/>
</dbReference>
<keyword evidence="7" id="KW-0406">Ion transport</keyword>
<evidence type="ECO:0000313" key="17">
    <source>
        <dbReference type="EMBL" id="MFC3099022.1"/>
    </source>
</evidence>
<comment type="similarity">
    <text evidence="11 13">Belongs to the TonB-dependent receptor family.</text>
</comment>
<evidence type="ECO:0000313" key="18">
    <source>
        <dbReference type="Proteomes" id="UP001595456"/>
    </source>
</evidence>
<feature type="domain" description="TonB-dependent receptor-like beta-barrel" evidence="15">
    <location>
        <begin position="332"/>
        <end position="784"/>
    </location>
</feature>
<keyword evidence="6" id="KW-0408">Iron</keyword>
<keyword evidence="14" id="KW-0732">Signal</keyword>
<dbReference type="InterPro" id="IPR039426">
    <property type="entry name" value="TonB-dep_rcpt-like"/>
</dbReference>
<evidence type="ECO:0000256" key="7">
    <source>
        <dbReference type="ARBA" id="ARBA00023065"/>
    </source>
</evidence>
<dbReference type="PANTHER" id="PTHR32552">
    <property type="entry name" value="FERRICHROME IRON RECEPTOR-RELATED"/>
    <property type="match status" value="1"/>
</dbReference>
<evidence type="ECO:0000256" key="1">
    <source>
        <dbReference type="ARBA" id="ARBA00004571"/>
    </source>
</evidence>
<dbReference type="InterPro" id="IPR012910">
    <property type="entry name" value="Plug_dom"/>
</dbReference>
<organism evidence="17 18">
    <name type="scientific">Alteraurantiacibacter palmitatis</name>
    <dbReference type="NCBI Taxonomy" id="2054628"/>
    <lineage>
        <taxon>Bacteria</taxon>
        <taxon>Pseudomonadati</taxon>
        <taxon>Pseudomonadota</taxon>
        <taxon>Alphaproteobacteria</taxon>
        <taxon>Sphingomonadales</taxon>
        <taxon>Erythrobacteraceae</taxon>
        <taxon>Alteraurantiacibacter</taxon>
    </lineage>
</organism>
<protein>
    <submittedName>
        <fullName evidence="17">TonB-dependent receptor</fullName>
    </submittedName>
</protein>